<keyword evidence="2" id="KW-1185">Reference proteome</keyword>
<gene>
    <name evidence="1" type="ORF">ACH5RR_017765</name>
</gene>
<comment type="caution">
    <text evidence="1">The sequence shown here is derived from an EMBL/GenBank/DDBJ whole genome shotgun (WGS) entry which is preliminary data.</text>
</comment>
<dbReference type="Proteomes" id="UP001630127">
    <property type="component" value="Unassembled WGS sequence"/>
</dbReference>
<name>A0ABD2ZJN3_9GENT</name>
<reference evidence="1 2" key="1">
    <citation type="submission" date="2024-11" db="EMBL/GenBank/DDBJ databases">
        <title>A near-complete genome assembly of Cinchona calisaya.</title>
        <authorList>
            <person name="Lian D.C."/>
            <person name="Zhao X.W."/>
            <person name="Wei L."/>
        </authorList>
    </citation>
    <scope>NUCLEOTIDE SEQUENCE [LARGE SCALE GENOMIC DNA]</scope>
    <source>
        <tissue evidence="1">Nenye</tissue>
    </source>
</reference>
<evidence type="ECO:0000313" key="1">
    <source>
        <dbReference type="EMBL" id="KAL3519616.1"/>
    </source>
</evidence>
<sequence length="142" mass="14954">MAASAQVFVESVVVPKVDVDDDDAATHLSYCSDHDCTFGFAAASKTQNVATAPVNSTNAVAASKPIFSATAISETTNDFVVIWDCSINDTASRRLVLDAAATWTISVDTSVAGETNANIAAHKFNIDTAVPEETIRDDDVKI</sequence>
<protein>
    <submittedName>
        <fullName evidence="1">Uncharacterized protein</fullName>
    </submittedName>
</protein>
<dbReference type="AlphaFoldDB" id="A0ABD2ZJN3"/>
<dbReference type="EMBL" id="JBJUIK010000008">
    <property type="protein sequence ID" value="KAL3519616.1"/>
    <property type="molecule type" value="Genomic_DNA"/>
</dbReference>
<evidence type="ECO:0000313" key="2">
    <source>
        <dbReference type="Proteomes" id="UP001630127"/>
    </source>
</evidence>
<organism evidence="1 2">
    <name type="scientific">Cinchona calisaya</name>
    <dbReference type="NCBI Taxonomy" id="153742"/>
    <lineage>
        <taxon>Eukaryota</taxon>
        <taxon>Viridiplantae</taxon>
        <taxon>Streptophyta</taxon>
        <taxon>Embryophyta</taxon>
        <taxon>Tracheophyta</taxon>
        <taxon>Spermatophyta</taxon>
        <taxon>Magnoliopsida</taxon>
        <taxon>eudicotyledons</taxon>
        <taxon>Gunneridae</taxon>
        <taxon>Pentapetalae</taxon>
        <taxon>asterids</taxon>
        <taxon>lamiids</taxon>
        <taxon>Gentianales</taxon>
        <taxon>Rubiaceae</taxon>
        <taxon>Cinchonoideae</taxon>
        <taxon>Cinchoneae</taxon>
        <taxon>Cinchona</taxon>
    </lineage>
</organism>
<accession>A0ABD2ZJN3</accession>
<proteinExistence type="predicted"/>